<feature type="domain" description="Peptidase S1" evidence="4">
    <location>
        <begin position="42"/>
        <end position="285"/>
    </location>
</feature>
<evidence type="ECO:0000313" key="6">
    <source>
        <dbReference type="Proteomes" id="UP000694545"/>
    </source>
</evidence>
<reference evidence="5" key="2">
    <citation type="submission" date="2025-09" db="UniProtKB">
        <authorList>
            <consortium name="Ensembl"/>
        </authorList>
    </citation>
    <scope>IDENTIFICATION</scope>
</reference>
<proteinExistence type="inferred from homology"/>
<dbReference type="CDD" id="cd00190">
    <property type="entry name" value="Tryp_SPc"/>
    <property type="match status" value="1"/>
</dbReference>
<organism evidence="5 6">
    <name type="scientific">Varanus komodoensis</name>
    <name type="common">Komodo dragon</name>
    <dbReference type="NCBI Taxonomy" id="61221"/>
    <lineage>
        <taxon>Eukaryota</taxon>
        <taxon>Metazoa</taxon>
        <taxon>Chordata</taxon>
        <taxon>Craniata</taxon>
        <taxon>Vertebrata</taxon>
        <taxon>Euteleostomi</taxon>
        <taxon>Lepidosauria</taxon>
        <taxon>Squamata</taxon>
        <taxon>Bifurcata</taxon>
        <taxon>Unidentata</taxon>
        <taxon>Episquamata</taxon>
        <taxon>Toxicofera</taxon>
        <taxon>Anguimorpha</taxon>
        <taxon>Paleoanguimorpha</taxon>
        <taxon>Varanoidea</taxon>
        <taxon>Varanidae</taxon>
        <taxon>Varanus</taxon>
    </lineage>
</organism>
<dbReference type="Gene3D" id="2.40.10.10">
    <property type="entry name" value="Trypsin-like serine proteases"/>
    <property type="match status" value="1"/>
</dbReference>
<dbReference type="PANTHER" id="PTHR24253:SF176">
    <property type="entry name" value="CORIN, ISOFORM B"/>
    <property type="match status" value="1"/>
</dbReference>
<keyword evidence="2" id="KW-1015">Disulfide bond</keyword>
<sequence>RKNKILYRLCGLGSRPLLDAHSALAAGTSKECGKPVIQSPRIVGGQPASNGSWPWQVSILQDNRFICGGSLIADQWVLSAAHCFFGRTAINQYKVLLGAYQLLNLINTVVVSGVRQIILHPDYTNSIDSSGDIALLKLNTPVQFTNFILPICLPASSVRFSPNADCWVTGWGDIQTKVNLPPPLTLQELKVPLISRTICNYLYNHFPVIDLPRNPIKLDMICAGSVEGGKDSCQGDSGGPLVCNLPEGWTQAGIVSWGFGCAQPGHPGVYTFVPFYADWIQKTMNGGLQSAPLATLLLLPLALTLLLELLKGRSLPL</sequence>
<dbReference type="GO" id="GO:0006508">
    <property type="term" value="P:proteolysis"/>
    <property type="evidence" value="ECO:0007669"/>
    <property type="project" value="UniProtKB-KW"/>
</dbReference>
<dbReference type="InterPro" id="IPR001314">
    <property type="entry name" value="Peptidase_S1A"/>
</dbReference>
<dbReference type="OMA" id="YAKWINA"/>
<evidence type="ECO:0000256" key="1">
    <source>
        <dbReference type="ARBA" id="ARBA00009228"/>
    </source>
</evidence>
<dbReference type="PANTHER" id="PTHR24253">
    <property type="entry name" value="TRANSMEMBRANE PROTEASE SERINE"/>
    <property type="match status" value="1"/>
</dbReference>
<keyword evidence="3" id="KW-0720">Serine protease</keyword>
<evidence type="ECO:0000256" key="3">
    <source>
        <dbReference type="RuleBase" id="RU363034"/>
    </source>
</evidence>
<protein>
    <recommendedName>
        <fullName evidence="4">Peptidase S1 domain-containing protein</fullName>
    </recommendedName>
</protein>
<dbReference type="InterPro" id="IPR009003">
    <property type="entry name" value="Peptidase_S1_PA"/>
</dbReference>
<dbReference type="Pfam" id="PF00089">
    <property type="entry name" value="Trypsin"/>
    <property type="match status" value="1"/>
</dbReference>
<name>A0A8D2IUL4_VARKO</name>
<dbReference type="InterPro" id="IPR043504">
    <property type="entry name" value="Peptidase_S1_PA_chymotrypsin"/>
</dbReference>
<keyword evidence="3" id="KW-0378">Hydrolase</keyword>
<dbReference type="GO" id="GO:0004252">
    <property type="term" value="F:serine-type endopeptidase activity"/>
    <property type="evidence" value="ECO:0007669"/>
    <property type="project" value="InterPro"/>
</dbReference>
<reference evidence="5" key="1">
    <citation type="submission" date="2025-08" db="UniProtKB">
        <authorList>
            <consortium name="Ensembl"/>
        </authorList>
    </citation>
    <scope>IDENTIFICATION</scope>
</reference>
<dbReference type="PROSITE" id="PS00134">
    <property type="entry name" value="TRYPSIN_HIS"/>
    <property type="match status" value="1"/>
</dbReference>
<evidence type="ECO:0000259" key="4">
    <source>
        <dbReference type="PROSITE" id="PS50240"/>
    </source>
</evidence>
<dbReference type="PROSITE" id="PS00135">
    <property type="entry name" value="TRYPSIN_SER"/>
    <property type="match status" value="1"/>
</dbReference>
<dbReference type="Proteomes" id="UP000694545">
    <property type="component" value="Unplaced"/>
</dbReference>
<comment type="similarity">
    <text evidence="1">Belongs to the peptidase S1 family. Snake venom subfamily.</text>
</comment>
<dbReference type="PRINTS" id="PR00722">
    <property type="entry name" value="CHYMOTRYPSIN"/>
</dbReference>
<keyword evidence="3" id="KW-0645">Protease</keyword>
<dbReference type="SUPFAM" id="SSF50494">
    <property type="entry name" value="Trypsin-like serine proteases"/>
    <property type="match status" value="1"/>
</dbReference>
<evidence type="ECO:0000313" key="5">
    <source>
        <dbReference type="Ensembl" id="ENSVKKP00000006079.1"/>
    </source>
</evidence>
<dbReference type="InterPro" id="IPR001254">
    <property type="entry name" value="Trypsin_dom"/>
</dbReference>
<accession>A0A8D2IUL4</accession>
<keyword evidence="6" id="KW-1185">Reference proteome</keyword>
<dbReference type="InterPro" id="IPR033116">
    <property type="entry name" value="TRYPSIN_SER"/>
</dbReference>
<evidence type="ECO:0000256" key="2">
    <source>
        <dbReference type="ARBA" id="ARBA00023157"/>
    </source>
</evidence>
<dbReference type="GO" id="GO:0005576">
    <property type="term" value="C:extracellular region"/>
    <property type="evidence" value="ECO:0007669"/>
    <property type="project" value="UniProtKB-ARBA"/>
</dbReference>
<dbReference type="GO" id="GO:0035821">
    <property type="term" value="P:modulation of process of another organism"/>
    <property type="evidence" value="ECO:0007669"/>
    <property type="project" value="UniProtKB-ARBA"/>
</dbReference>
<dbReference type="FunFam" id="2.40.10.10:FF:000039">
    <property type="entry name" value="Brain-specific serine protease 4"/>
    <property type="match status" value="1"/>
</dbReference>
<dbReference type="PROSITE" id="PS50240">
    <property type="entry name" value="TRYPSIN_DOM"/>
    <property type="match status" value="1"/>
</dbReference>
<dbReference type="Ensembl" id="ENSVKKT00000006240.1">
    <property type="protein sequence ID" value="ENSVKKP00000006079.1"/>
    <property type="gene ID" value="ENSVKKG00000004424.1"/>
</dbReference>
<dbReference type="SMART" id="SM00020">
    <property type="entry name" value="Tryp_SPc"/>
    <property type="match status" value="1"/>
</dbReference>
<dbReference type="InterPro" id="IPR018114">
    <property type="entry name" value="TRYPSIN_HIS"/>
</dbReference>
<dbReference type="AlphaFoldDB" id="A0A8D2IUL4"/>